<keyword evidence="4" id="KW-1185">Reference proteome</keyword>
<evidence type="ECO:0000313" key="4">
    <source>
        <dbReference type="Proteomes" id="UP001215280"/>
    </source>
</evidence>
<reference evidence="3" key="1">
    <citation type="submission" date="2023-03" db="EMBL/GenBank/DDBJ databases">
        <title>Massive genome expansion in bonnet fungi (Mycena s.s.) driven by repeated elements and novel gene families across ecological guilds.</title>
        <authorList>
            <consortium name="Lawrence Berkeley National Laboratory"/>
            <person name="Harder C.B."/>
            <person name="Miyauchi S."/>
            <person name="Viragh M."/>
            <person name="Kuo A."/>
            <person name="Thoen E."/>
            <person name="Andreopoulos B."/>
            <person name="Lu D."/>
            <person name="Skrede I."/>
            <person name="Drula E."/>
            <person name="Henrissat B."/>
            <person name="Morin E."/>
            <person name="Kohler A."/>
            <person name="Barry K."/>
            <person name="LaButti K."/>
            <person name="Morin E."/>
            <person name="Salamov A."/>
            <person name="Lipzen A."/>
            <person name="Mereny Z."/>
            <person name="Hegedus B."/>
            <person name="Baldrian P."/>
            <person name="Stursova M."/>
            <person name="Weitz H."/>
            <person name="Taylor A."/>
            <person name="Grigoriev I.V."/>
            <person name="Nagy L.G."/>
            <person name="Martin F."/>
            <person name="Kauserud H."/>
        </authorList>
    </citation>
    <scope>NUCLEOTIDE SEQUENCE</scope>
    <source>
        <strain evidence="3">CBHHK188m</strain>
    </source>
</reference>
<feature type="chain" id="PRO_5042267868" evidence="2">
    <location>
        <begin position="21"/>
        <end position="226"/>
    </location>
</feature>
<evidence type="ECO:0000313" key="3">
    <source>
        <dbReference type="EMBL" id="KAJ7745212.1"/>
    </source>
</evidence>
<protein>
    <submittedName>
        <fullName evidence="3">Uncharacterized protein</fullName>
    </submittedName>
</protein>
<comment type="caution">
    <text evidence="3">The sequence shown here is derived from an EMBL/GenBank/DDBJ whole genome shotgun (WGS) entry which is preliminary data.</text>
</comment>
<gene>
    <name evidence="3" type="ORF">DFH07DRAFT_776823</name>
</gene>
<dbReference type="AlphaFoldDB" id="A0AAD7IKE4"/>
<name>A0AAD7IKE4_9AGAR</name>
<dbReference type="Proteomes" id="UP001215280">
    <property type="component" value="Unassembled WGS sequence"/>
</dbReference>
<sequence>MDIIITVVLLLSMLLRDISATAGVEPFAGATYISVNTGPAGIGNRNGSSPVGTTQVHSDYPTIDMVSSYLDLSILYGGSEDEVDMAELPFLFPIPAGPVFTETYVAPANGSTPAMADMSLSSMDSSRTTVMMMSISGVSTHKLSRAKTTAEVLLPLFFLILLGLVYLKIKKYFQEKSIYRDPKKKIQDQKYIFLGAQKNISRDMRIYFEWKNVLRSLKLYYGVSDC</sequence>
<organism evidence="3 4">
    <name type="scientific">Mycena maculata</name>
    <dbReference type="NCBI Taxonomy" id="230809"/>
    <lineage>
        <taxon>Eukaryota</taxon>
        <taxon>Fungi</taxon>
        <taxon>Dikarya</taxon>
        <taxon>Basidiomycota</taxon>
        <taxon>Agaricomycotina</taxon>
        <taxon>Agaricomycetes</taxon>
        <taxon>Agaricomycetidae</taxon>
        <taxon>Agaricales</taxon>
        <taxon>Marasmiineae</taxon>
        <taxon>Mycenaceae</taxon>
        <taxon>Mycena</taxon>
    </lineage>
</organism>
<keyword evidence="2" id="KW-0732">Signal</keyword>
<proteinExistence type="predicted"/>
<accession>A0AAD7IKE4</accession>
<evidence type="ECO:0000256" key="1">
    <source>
        <dbReference type="SAM" id="Phobius"/>
    </source>
</evidence>
<keyword evidence="1" id="KW-0812">Transmembrane</keyword>
<keyword evidence="1" id="KW-0472">Membrane</keyword>
<feature type="signal peptide" evidence="2">
    <location>
        <begin position="1"/>
        <end position="20"/>
    </location>
</feature>
<feature type="transmembrane region" description="Helical" evidence="1">
    <location>
        <begin position="152"/>
        <end position="169"/>
    </location>
</feature>
<keyword evidence="1" id="KW-1133">Transmembrane helix</keyword>
<dbReference type="EMBL" id="JARJLG010000104">
    <property type="protein sequence ID" value="KAJ7745212.1"/>
    <property type="molecule type" value="Genomic_DNA"/>
</dbReference>
<evidence type="ECO:0000256" key="2">
    <source>
        <dbReference type="SAM" id="SignalP"/>
    </source>
</evidence>